<proteinExistence type="predicted"/>
<gene>
    <name evidence="2" type="ORF">ASPCAL03595</name>
</gene>
<keyword evidence="1" id="KW-0472">Membrane</keyword>
<dbReference type="Proteomes" id="UP000054771">
    <property type="component" value="Unassembled WGS sequence"/>
</dbReference>
<organism evidence="2 3">
    <name type="scientific">Aspergillus calidoustus</name>
    <dbReference type="NCBI Taxonomy" id="454130"/>
    <lineage>
        <taxon>Eukaryota</taxon>
        <taxon>Fungi</taxon>
        <taxon>Dikarya</taxon>
        <taxon>Ascomycota</taxon>
        <taxon>Pezizomycotina</taxon>
        <taxon>Eurotiomycetes</taxon>
        <taxon>Eurotiomycetidae</taxon>
        <taxon>Eurotiales</taxon>
        <taxon>Aspergillaceae</taxon>
        <taxon>Aspergillus</taxon>
        <taxon>Aspergillus subgen. Nidulantes</taxon>
    </lineage>
</organism>
<reference evidence="3" key="1">
    <citation type="journal article" date="2016" name="Genome Announc.">
        <title>Draft genome sequences of fungus Aspergillus calidoustus.</title>
        <authorList>
            <person name="Horn F."/>
            <person name="Linde J."/>
            <person name="Mattern D.J."/>
            <person name="Walther G."/>
            <person name="Guthke R."/>
            <person name="Scherlach K."/>
            <person name="Martin K."/>
            <person name="Brakhage A.A."/>
            <person name="Petzke L."/>
            <person name="Valiante V."/>
        </authorList>
    </citation>
    <scope>NUCLEOTIDE SEQUENCE [LARGE SCALE GENOMIC DNA]</scope>
    <source>
        <strain evidence="3">SF006504</strain>
    </source>
</reference>
<feature type="transmembrane region" description="Helical" evidence="1">
    <location>
        <begin position="25"/>
        <end position="49"/>
    </location>
</feature>
<name>A0A0U5C486_ASPCI</name>
<evidence type="ECO:0000313" key="2">
    <source>
        <dbReference type="EMBL" id="CEL02425.1"/>
    </source>
</evidence>
<dbReference type="EMBL" id="CDMC01000003">
    <property type="protein sequence ID" value="CEL02425.1"/>
    <property type="molecule type" value="Genomic_DNA"/>
</dbReference>
<sequence length="394" mass="44639">MGHLPDIESSAEHDEPLQCRSWTNMIIWCAISYCCMLIIFIIVCCVQFGLVQSGLLPLFVHGSSPVLFYAYSQSHNHFLKPKDVEIIALVPFQEVQETEILDCYLQRNLASNGGFLDQVFFIPQTNHTESFEWLITTVEATPSYSISNRNLPTHERLDALYVWIDGAVYLEEHTIPTMVKTKLDHPDSLIVSANVVNQGPLEKLHSHPLITSSYHLADQGRHTQKVFRTLGSAAPQAQDKLFQKSNLFPTTDDNEFDTTPIGKSIYSEAGPALSDWRVKAQQHYSFLYHLKWGNLYPYKFPMWSNPVRPISTKFFCFMGYDAAGVESFIRANGLLDRTTKVPDEGGHQVRDNIIIDGKGVVAHYSSKQGLEGLEGTDVLQRYRAYARENVCSRL</sequence>
<dbReference type="STRING" id="454130.A0A0U5C486"/>
<evidence type="ECO:0000313" key="3">
    <source>
        <dbReference type="Proteomes" id="UP000054771"/>
    </source>
</evidence>
<dbReference type="OrthoDB" id="5593235at2759"/>
<accession>A0A0U5C486</accession>
<protein>
    <submittedName>
        <fullName evidence="2">Uncharacterized protein</fullName>
    </submittedName>
</protein>
<keyword evidence="1" id="KW-1133">Transmembrane helix</keyword>
<dbReference type="OMA" id="YKFPMWV"/>
<keyword evidence="1" id="KW-0812">Transmembrane</keyword>
<dbReference type="AlphaFoldDB" id="A0A0U5C486"/>
<evidence type="ECO:0000256" key="1">
    <source>
        <dbReference type="SAM" id="Phobius"/>
    </source>
</evidence>
<keyword evidence="3" id="KW-1185">Reference proteome</keyword>